<sequence>MKALTIPDSIMPLEGFLYLPRFQTKDGNRSVDLRRIVYLSAQVNYTIFHLEDGESVITSLPLSFYASLLEKYGFLRLHKSSLLNLHYLSQCHILRFEMLVLPSGHSIEIARRRKAKLREMMKSC</sequence>
<dbReference type="EMBL" id="JAMZEL010000029">
    <property type="protein sequence ID" value="MCP1386554.1"/>
    <property type="molecule type" value="Genomic_DNA"/>
</dbReference>
<dbReference type="GO" id="GO:0003677">
    <property type="term" value="F:DNA binding"/>
    <property type="evidence" value="ECO:0007669"/>
    <property type="project" value="UniProtKB-KW"/>
</dbReference>
<dbReference type="Pfam" id="PF04397">
    <property type="entry name" value="LytTR"/>
    <property type="match status" value="1"/>
</dbReference>
<evidence type="ECO:0000259" key="1">
    <source>
        <dbReference type="PROSITE" id="PS50930"/>
    </source>
</evidence>
<dbReference type="InterPro" id="IPR007492">
    <property type="entry name" value="LytTR_DNA-bd_dom"/>
</dbReference>
<organism evidence="2 3">
    <name type="scientific">Runella salmonicolor</name>
    <dbReference type="NCBI Taxonomy" id="2950278"/>
    <lineage>
        <taxon>Bacteria</taxon>
        <taxon>Pseudomonadati</taxon>
        <taxon>Bacteroidota</taxon>
        <taxon>Cytophagia</taxon>
        <taxon>Cytophagales</taxon>
        <taxon>Spirosomataceae</taxon>
        <taxon>Runella</taxon>
    </lineage>
</organism>
<reference evidence="2 3" key="1">
    <citation type="submission" date="2022-06" db="EMBL/GenBank/DDBJ databases">
        <title>Runella sp. S5 genome sequencing.</title>
        <authorList>
            <person name="Park S."/>
        </authorList>
    </citation>
    <scope>NUCLEOTIDE SEQUENCE [LARGE SCALE GENOMIC DNA]</scope>
    <source>
        <strain evidence="2 3">S5</strain>
    </source>
</reference>
<feature type="domain" description="HTH LytTR-type" evidence="1">
    <location>
        <begin position="24"/>
        <end position="123"/>
    </location>
</feature>
<keyword evidence="2" id="KW-0238">DNA-binding</keyword>
<evidence type="ECO:0000313" key="2">
    <source>
        <dbReference type="EMBL" id="MCP1386554.1"/>
    </source>
</evidence>
<proteinExistence type="predicted"/>
<name>A0ABT1FXT0_9BACT</name>
<evidence type="ECO:0000313" key="3">
    <source>
        <dbReference type="Proteomes" id="UP001204772"/>
    </source>
</evidence>
<gene>
    <name evidence="2" type="ORF">NCI00_29195</name>
</gene>
<protein>
    <submittedName>
        <fullName evidence="2">LytTR family transcriptional regulator DNA-binding domain-containing protein</fullName>
    </submittedName>
</protein>
<dbReference type="SMART" id="SM00850">
    <property type="entry name" value="LytTR"/>
    <property type="match status" value="1"/>
</dbReference>
<dbReference type="RefSeq" id="WP_253533483.1">
    <property type="nucleotide sequence ID" value="NZ_JAMZEL010000029.1"/>
</dbReference>
<dbReference type="Proteomes" id="UP001204772">
    <property type="component" value="Unassembled WGS sequence"/>
</dbReference>
<keyword evidence="3" id="KW-1185">Reference proteome</keyword>
<accession>A0ABT1FXT0</accession>
<dbReference type="PROSITE" id="PS50930">
    <property type="entry name" value="HTH_LYTTR"/>
    <property type="match status" value="1"/>
</dbReference>
<dbReference type="Gene3D" id="2.40.50.1020">
    <property type="entry name" value="LytTr DNA-binding domain"/>
    <property type="match status" value="1"/>
</dbReference>
<comment type="caution">
    <text evidence="2">The sequence shown here is derived from an EMBL/GenBank/DDBJ whole genome shotgun (WGS) entry which is preliminary data.</text>
</comment>